<evidence type="ECO:0000259" key="14">
    <source>
        <dbReference type="PROSITE" id="PS51099"/>
    </source>
</evidence>
<dbReference type="Pfam" id="PF02302">
    <property type="entry name" value="PTS_IIB"/>
    <property type="match status" value="1"/>
</dbReference>
<dbReference type="Proteomes" id="UP000005147">
    <property type="component" value="Unassembled WGS sequence"/>
</dbReference>
<dbReference type="GO" id="GO:0090563">
    <property type="term" value="F:protein-phosphocysteine-sugar phosphotransferase activity"/>
    <property type="evidence" value="ECO:0007669"/>
    <property type="project" value="TreeGrafter"/>
</dbReference>
<dbReference type="InterPro" id="IPR016152">
    <property type="entry name" value="PTrfase/Anion_transptr"/>
</dbReference>
<dbReference type="CDD" id="cd00211">
    <property type="entry name" value="PTS_IIA_fru"/>
    <property type="match status" value="1"/>
</dbReference>
<feature type="transmembrane region" description="Helical" evidence="12">
    <location>
        <begin position="405"/>
        <end position="425"/>
    </location>
</feature>
<dbReference type="NCBIfam" id="TIGR00829">
    <property type="entry name" value="FRU"/>
    <property type="match status" value="1"/>
</dbReference>
<keyword evidence="10 12" id="KW-1133">Transmembrane helix</keyword>
<dbReference type="PANTHER" id="PTHR30505">
    <property type="entry name" value="FRUCTOSE-LIKE PERMEASE"/>
    <property type="match status" value="1"/>
</dbReference>
<dbReference type="GO" id="GO:0022877">
    <property type="term" value="F:protein-N(PI)-phosphohistidine-fructose phosphotransferase system transporter activity"/>
    <property type="evidence" value="ECO:0007669"/>
    <property type="project" value="InterPro"/>
</dbReference>
<dbReference type="InterPro" id="IPR013014">
    <property type="entry name" value="PTS_EIIC_2"/>
</dbReference>
<evidence type="ECO:0000313" key="16">
    <source>
        <dbReference type="EMBL" id="EKB58358.1"/>
    </source>
</evidence>
<keyword evidence="7" id="KW-0808">Transferase</keyword>
<feature type="transmembrane region" description="Helical" evidence="12">
    <location>
        <begin position="375"/>
        <end position="399"/>
    </location>
</feature>
<evidence type="ECO:0000256" key="4">
    <source>
        <dbReference type="ARBA" id="ARBA00022475"/>
    </source>
</evidence>
<dbReference type="PROSITE" id="PS51104">
    <property type="entry name" value="PTS_EIIC_TYPE_2"/>
    <property type="match status" value="1"/>
</dbReference>
<keyword evidence="3" id="KW-0813">Transport</keyword>
<keyword evidence="5" id="KW-0597">Phosphoprotein</keyword>
<dbReference type="RefSeq" id="WP_006700935.1">
    <property type="nucleotide sequence ID" value="NZ_JH932300.1"/>
</dbReference>
<dbReference type="Gene3D" id="3.40.930.10">
    <property type="entry name" value="Mannitol-specific EII, Chain A"/>
    <property type="match status" value="1"/>
</dbReference>
<evidence type="ECO:0000256" key="10">
    <source>
        <dbReference type="ARBA" id="ARBA00022989"/>
    </source>
</evidence>
<dbReference type="GO" id="GO:0005886">
    <property type="term" value="C:plasma membrane"/>
    <property type="evidence" value="ECO:0007669"/>
    <property type="project" value="UniProtKB-SubCell"/>
</dbReference>
<evidence type="ECO:0000256" key="3">
    <source>
        <dbReference type="ARBA" id="ARBA00022448"/>
    </source>
</evidence>
<dbReference type="NCBIfam" id="TIGR00848">
    <property type="entry name" value="fruA"/>
    <property type="match status" value="1"/>
</dbReference>
<sequence>MKLVDLFVPEAMDLSLKTTTKSETMRHLAERFAQVGGIQDVDAYVEKLEAREAQSTTGVGDEIAIPHAQDASVKRPAIIFGRSEAGIEWESFDQQPAKLIFMISAPEEGGEHLAALAQLSKVLMNPAAKNALLKAQTPQDALAALDKYDESEASQEEQVVTETVDTSSTEQPYLLAVTACPTGIAHTYMAEEKLNQAAANAGYKIKVETNGQTGVGNRLTAQDIAQATAIIVAADKQVEMGRFDGKPVIITKVADGINKAQELVERAAKGNAPFYHASSDELNDESLSDEHESIGRRIYKHLMNGVSHMLPFVVAGGILTAISFFWGINAANPADPSYSPIAQVFATLGNLSSAMMLPILAGFIGHSMADRPGLVIGLMGGIFANPASLSAFGGGVGVFDGTVPSGFLGALIAGFLAGGIVWVLRKAFSWLPKSLEGMKPIFLYPVFGVLIMGLLMFFVINAPMGAVMDGLVNFLSSIPTEWNLVLGFVVAAMMSIDMGGPINKAAYVTGTALVTAANGAGSNVMAAVMIGGMVPPLAIALSATINRHLWTKEQTNTALVNYVMGAAFITEGAIPFAASNPLKVIPSLAVGAGVAGALSMIFNCVSYVPHGGIFAVLAGGVTQPLLYLVSWLIGGIVGAALLIFFLREER</sequence>
<feature type="domain" description="PTS EIIA type-2" evidence="13">
    <location>
        <begin position="5"/>
        <end position="148"/>
    </location>
</feature>
<comment type="caution">
    <text evidence="16">The sequence shown here is derived from an EMBL/GenBank/DDBJ whole genome shotgun (WGS) entry which is preliminary data.</text>
</comment>
<dbReference type="eggNOG" id="COG1762">
    <property type="taxonomic scope" value="Bacteria"/>
</dbReference>
<dbReference type="eggNOG" id="COG1445">
    <property type="taxonomic scope" value="Bacteria"/>
</dbReference>
<dbReference type="AlphaFoldDB" id="K1M7L0"/>
<dbReference type="PROSITE" id="PS00372">
    <property type="entry name" value="PTS_EIIA_TYPE_2_HIS"/>
    <property type="match status" value="1"/>
</dbReference>
<dbReference type="Gene3D" id="3.40.50.2300">
    <property type="match status" value="1"/>
</dbReference>
<keyword evidence="6" id="KW-0762">Sugar transport</keyword>
<dbReference type="GO" id="GO:0009401">
    <property type="term" value="P:phosphoenolpyruvate-dependent sugar phosphotransferase system"/>
    <property type="evidence" value="ECO:0007669"/>
    <property type="project" value="UniProtKB-KW"/>
</dbReference>
<feature type="domain" description="PTS EIIB type-2" evidence="14">
    <location>
        <begin position="174"/>
        <end position="269"/>
    </location>
</feature>
<feature type="transmembrane region" description="Helical" evidence="12">
    <location>
        <begin position="340"/>
        <end position="363"/>
    </location>
</feature>
<evidence type="ECO:0000256" key="7">
    <source>
        <dbReference type="ARBA" id="ARBA00022679"/>
    </source>
</evidence>
<evidence type="ECO:0000256" key="12">
    <source>
        <dbReference type="SAM" id="Phobius"/>
    </source>
</evidence>
<dbReference type="InterPro" id="IPR006327">
    <property type="entry name" value="PTS_IIC_fruc"/>
</dbReference>
<feature type="transmembrane region" description="Helical" evidence="12">
    <location>
        <begin position="585"/>
        <end position="608"/>
    </location>
</feature>
<keyword evidence="11 12" id="KW-0472">Membrane</keyword>
<feature type="transmembrane region" description="Helical" evidence="12">
    <location>
        <begin position="441"/>
        <end position="462"/>
    </location>
</feature>
<evidence type="ECO:0000256" key="1">
    <source>
        <dbReference type="ARBA" id="ARBA00004429"/>
    </source>
</evidence>
<feature type="transmembrane region" description="Helical" evidence="12">
    <location>
        <begin position="306"/>
        <end position="328"/>
    </location>
</feature>
<evidence type="ECO:0000259" key="13">
    <source>
        <dbReference type="PROSITE" id="PS51094"/>
    </source>
</evidence>
<dbReference type="Pfam" id="PF00359">
    <property type="entry name" value="PTS_EIIA_2"/>
    <property type="match status" value="1"/>
</dbReference>
<feature type="transmembrane region" description="Helical" evidence="12">
    <location>
        <begin position="512"/>
        <end position="539"/>
    </location>
</feature>
<dbReference type="InterPro" id="IPR036095">
    <property type="entry name" value="PTS_EIIB-like_sf"/>
</dbReference>
<feature type="domain" description="PTS EIIC type-2" evidence="15">
    <location>
        <begin position="298"/>
        <end position="650"/>
    </location>
</feature>
<dbReference type="PANTHER" id="PTHR30505:SF28">
    <property type="entry name" value="PTS SYSTEM 2-O-ALPHA-MANNOSYL-D-GLYCERATE-SPECIFIC EIIABC COMPONENT"/>
    <property type="match status" value="1"/>
</dbReference>
<dbReference type="EMBL" id="AGZE01000006">
    <property type="protein sequence ID" value="EKB58358.1"/>
    <property type="molecule type" value="Genomic_DNA"/>
</dbReference>
<evidence type="ECO:0000256" key="5">
    <source>
        <dbReference type="ARBA" id="ARBA00022553"/>
    </source>
</evidence>
<dbReference type="NCBIfam" id="TIGR01427">
    <property type="entry name" value="PTS_IIC_fructo"/>
    <property type="match status" value="1"/>
</dbReference>
<dbReference type="InterPro" id="IPR003501">
    <property type="entry name" value="PTS_EIIB_2/3"/>
</dbReference>
<dbReference type="InterPro" id="IPR050864">
    <property type="entry name" value="Bacterial_PTS_Sugar_Transport"/>
</dbReference>
<dbReference type="eggNOG" id="COG1299">
    <property type="taxonomic scope" value="Bacteria"/>
</dbReference>
<evidence type="ECO:0000259" key="15">
    <source>
        <dbReference type="PROSITE" id="PS51104"/>
    </source>
</evidence>
<reference evidence="16 17" key="1">
    <citation type="submission" date="2012-07" db="EMBL/GenBank/DDBJ databases">
        <title>The Genome Sequence of Facklamia ignava CCUG 37419.</title>
        <authorList>
            <consortium name="The Broad Institute Genome Sequencing Platform"/>
            <person name="Earl A."/>
            <person name="Ward D."/>
            <person name="Feldgarden M."/>
            <person name="Gevers D."/>
            <person name="Huys G."/>
            <person name="Walker B."/>
            <person name="Young S.K."/>
            <person name="Zeng Q."/>
            <person name="Gargeya S."/>
            <person name="Fitzgerald M."/>
            <person name="Haas B."/>
            <person name="Abouelleil A."/>
            <person name="Alvarado L."/>
            <person name="Arachchi H.M."/>
            <person name="Berlin A.M."/>
            <person name="Chapman S.B."/>
            <person name="Goldberg J."/>
            <person name="Griggs A."/>
            <person name="Gujja S."/>
            <person name="Hansen M."/>
            <person name="Howarth C."/>
            <person name="Imamovic A."/>
            <person name="Larimer J."/>
            <person name="McCowen C."/>
            <person name="Montmayeur A."/>
            <person name="Murphy C."/>
            <person name="Neiman D."/>
            <person name="Pearson M."/>
            <person name="Priest M."/>
            <person name="Roberts A."/>
            <person name="Saif S."/>
            <person name="Shea T."/>
            <person name="Sisk P."/>
            <person name="Sykes S."/>
            <person name="Wortman J."/>
            <person name="Nusbaum C."/>
            <person name="Birren B."/>
        </authorList>
    </citation>
    <scope>NUCLEOTIDE SEQUENCE [LARGE SCALE GENOMIC DNA]</scope>
    <source>
        <strain evidence="16 17">CCUG 37419</strain>
    </source>
</reference>
<feature type="transmembrane region" description="Helical" evidence="12">
    <location>
        <begin position="559"/>
        <end position="578"/>
    </location>
</feature>
<dbReference type="STRING" id="883112.HMPREF9707_00271"/>
<proteinExistence type="predicted"/>
<dbReference type="SUPFAM" id="SSF52794">
    <property type="entry name" value="PTS system IIB component-like"/>
    <property type="match status" value="1"/>
</dbReference>
<dbReference type="GO" id="GO:0005351">
    <property type="term" value="F:carbohydrate:proton symporter activity"/>
    <property type="evidence" value="ECO:0007669"/>
    <property type="project" value="InterPro"/>
</dbReference>
<dbReference type="InterPro" id="IPR013011">
    <property type="entry name" value="PTS_EIIB_2"/>
</dbReference>
<dbReference type="InterPro" id="IPR004715">
    <property type="entry name" value="PTS_IIA_fruc"/>
</dbReference>
<keyword evidence="4" id="KW-1003">Cell membrane</keyword>
<evidence type="ECO:0000313" key="17">
    <source>
        <dbReference type="Proteomes" id="UP000005147"/>
    </source>
</evidence>
<feature type="transmembrane region" description="Helical" evidence="12">
    <location>
        <begin position="628"/>
        <end position="646"/>
    </location>
</feature>
<dbReference type="FunFam" id="3.40.930.10:FF:000009">
    <property type="entry name" value="PTS system, fructose specific IIABC component"/>
    <property type="match status" value="1"/>
</dbReference>
<protein>
    <submittedName>
        <fullName evidence="16">PTS system, Fru family, IIC component</fullName>
    </submittedName>
</protein>
<dbReference type="PROSITE" id="PS51094">
    <property type="entry name" value="PTS_EIIA_TYPE_2"/>
    <property type="match status" value="1"/>
</dbReference>
<organism evidence="16 17">
    <name type="scientific">Falseniella ignava CCUG 37419</name>
    <dbReference type="NCBI Taxonomy" id="883112"/>
    <lineage>
        <taxon>Bacteria</taxon>
        <taxon>Bacillati</taxon>
        <taxon>Bacillota</taxon>
        <taxon>Bacilli</taxon>
        <taxon>Lactobacillales</taxon>
        <taxon>Aerococcaceae</taxon>
        <taxon>Falseniella</taxon>
    </lineage>
</organism>
<evidence type="ECO:0000256" key="9">
    <source>
        <dbReference type="ARBA" id="ARBA00022692"/>
    </source>
</evidence>
<dbReference type="SUPFAM" id="SSF55804">
    <property type="entry name" value="Phoshotransferase/anion transport protein"/>
    <property type="match status" value="1"/>
</dbReference>
<dbReference type="PROSITE" id="PS51099">
    <property type="entry name" value="PTS_EIIB_TYPE_2"/>
    <property type="match status" value="1"/>
</dbReference>
<evidence type="ECO:0000256" key="11">
    <source>
        <dbReference type="ARBA" id="ARBA00023136"/>
    </source>
</evidence>
<dbReference type="FunFam" id="3.40.50.2300:FF:000014">
    <property type="entry name" value="PTS system fructose-like transporter subunit IIB"/>
    <property type="match status" value="1"/>
</dbReference>
<evidence type="ECO:0000256" key="6">
    <source>
        <dbReference type="ARBA" id="ARBA00022597"/>
    </source>
</evidence>
<comment type="subcellular location">
    <subcellularLocation>
        <location evidence="1">Cell inner membrane</location>
        <topology evidence="1">Multi-pass membrane protein</topology>
    </subcellularLocation>
    <subcellularLocation>
        <location evidence="2">Cytoplasm</location>
    </subcellularLocation>
</comment>
<accession>K1M7L0</accession>
<evidence type="ECO:0000256" key="8">
    <source>
        <dbReference type="ARBA" id="ARBA00022683"/>
    </source>
</evidence>
<dbReference type="CDD" id="cd05569">
    <property type="entry name" value="PTS_IIB_fructose"/>
    <property type="match status" value="1"/>
</dbReference>
<dbReference type="PATRIC" id="fig|883112.3.peg.270"/>
<dbReference type="InterPro" id="IPR003353">
    <property type="entry name" value="PTS_IIB_fruc"/>
</dbReference>
<keyword evidence="8" id="KW-0598">Phosphotransferase system</keyword>
<keyword evidence="17" id="KW-1185">Reference proteome</keyword>
<evidence type="ECO:0000256" key="2">
    <source>
        <dbReference type="ARBA" id="ARBA00004496"/>
    </source>
</evidence>
<gene>
    <name evidence="16" type="ORF">HMPREF9707_00271</name>
</gene>
<dbReference type="HOGENOM" id="CLU_013155_1_0_9"/>
<feature type="transmembrane region" description="Helical" evidence="12">
    <location>
        <begin position="482"/>
        <end position="500"/>
    </location>
</feature>
<dbReference type="GO" id="GO:0005737">
    <property type="term" value="C:cytoplasm"/>
    <property type="evidence" value="ECO:0007669"/>
    <property type="project" value="UniProtKB-SubCell"/>
</dbReference>
<dbReference type="InterPro" id="IPR002178">
    <property type="entry name" value="PTS_EIIA_type-2_dom"/>
</dbReference>
<name>K1M7L0_9LACT</name>
<keyword evidence="9 12" id="KW-0812">Transmembrane</keyword>